<evidence type="ECO:0000313" key="3">
    <source>
        <dbReference type="Proteomes" id="UP001327560"/>
    </source>
</evidence>
<keyword evidence="3" id="KW-1185">Reference proteome</keyword>
<organism evidence="1 3">
    <name type="scientific">Canna indica</name>
    <name type="common">Indian-shot</name>
    <dbReference type="NCBI Taxonomy" id="4628"/>
    <lineage>
        <taxon>Eukaryota</taxon>
        <taxon>Viridiplantae</taxon>
        <taxon>Streptophyta</taxon>
        <taxon>Embryophyta</taxon>
        <taxon>Tracheophyta</taxon>
        <taxon>Spermatophyta</taxon>
        <taxon>Magnoliopsida</taxon>
        <taxon>Liliopsida</taxon>
        <taxon>Zingiberales</taxon>
        <taxon>Cannaceae</taxon>
        <taxon>Canna</taxon>
    </lineage>
</organism>
<sequence length="69" mass="6991">MYPGLAGERGTTTAAVVDLGAGAQKGLKGLRWRKEEAATAASASVEPAAAALAAAVTDMKLHEWHACSP</sequence>
<accession>A0AAQ3K2A0</accession>
<reference evidence="1 3" key="1">
    <citation type="submission" date="2023-10" db="EMBL/GenBank/DDBJ databases">
        <title>Chromosome-scale genome assembly provides insights into flower coloration mechanisms of Canna indica.</title>
        <authorList>
            <person name="Li C."/>
        </authorList>
    </citation>
    <scope>NUCLEOTIDE SEQUENCE [LARGE SCALE GENOMIC DNA]</scope>
    <source>
        <tissue evidence="1">Flower</tissue>
    </source>
</reference>
<name>A0AAQ3K2A0_9LILI</name>
<evidence type="ECO:0000313" key="1">
    <source>
        <dbReference type="EMBL" id="WOL00699.1"/>
    </source>
</evidence>
<dbReference type="Proteomes" id="UP001327560">
    <property type="component" value="Chromosome 3"/>
</dbReference>
<evidence type="ECO:0000313" key="2">
    <source>
        <dbReference type="EMBL" id="WOL00700.1"/>
    </source>
</evidence>
<protein>
    <submittedName>
        <fullName evidence="1">Uncharacterized protein</fullName>
    </submittedName>
</protein>
<dbReference type="EMBL" id="CP136892">
    <property type="protein sequence ID" value="WOL00700.1"/>
    <property type="molecule type" value="Genomic_DNA"/>
</dbReference>
<proteinExistence type="predicted"/>
<dbReference type="AlphaFoldDB" id="A0AAQ3K2A0"/>
<dbReference type="EMBL" id="CP136892">
    <property type="protein sequence ID" value="WOL00699.1"/>
    <property type="molecule type" value="Genomic_DNA"/>
</dbReference>
<gene>
    <name evidence="1" type="ORF">Cni_G09412</name>
    <name evidence="2" type="ORF">Cni_G09413</name>
</gene>